<comment type="caution">
    <text evidence="1">The sequence shown here is derived from an EMBL/GenBank/DDBJ whole genome shotgun (WGS) entry which is preliminary data.</text>
</comment>
<sequence length="324" mass="37060">MYPVVTFIQIPKNNIYEILIAFFLDFGRKSFSLYKKLFYPMKKISTILILFLVCTVSFGQTKNITDGYHVFNMAISLPEVDQFGVALAAGNKEMMLPNEQFKVFGVHPNLPAATTDYIITINRYIKDPGLRNLLVVFDNNNNQRYFRITVAEYQAYCERLEKRGNFHVITSSTLVKIRPGSKEPRNGIMKYSEFGNDFNLGALAGWSVKPNRKKTFVYSFMGGISFTTIKATPETTQYMTEATDTKPSELVSYLKDEESNQSCFTLSGGPILEIDKFQISAIIGWDFMQGAVGRKWIYRNRPWIGIGFGYQVFRVDDKKPTQQP</sequence>
<name>A0ABQ1ZDS4_9BACT</name>
<accession>A0ABQ1ZDS4</accession>
<keyword evidence="2" id="KW-1185">Reference proteome</keyword>
<protein>
    <recommendedName>
        <fullName evidence="3">DUF3575 domain-containing protein</fullName>
    </recommendedName>
</protein>
<dbReference type="EMBL" id="BMIA01000009">
    <property type="protein sequence ID" value="GGH55960.1"/>
    <property type="molecule type" value="Genomic_DNA"/>
</dbReference>
<dbReference type="Proteomes" id="UP000600214">
    <property type="component" value="Unassembled WGS sequence"/>
</dbReference>
<proteinExistence type="predicted"/>
<dbReference type="RefSeq" id="WP_188939402.1">
    <property type="nucleotide sequence ID" value="NZ_BMIA01000009.1"/>
</dbReference>
<organism evidence="1 2">
    <name type="scientific">Dyadobacter endophyticus</name>
    <dbReference type="NCBI Taxonomy" id="1749036"/>
    <lineage>
        <taxon>Bacteria</taxon>
        <taxon>Pseudomonadati</taxon>
        <taxon>Bacteroidota</taxon>
        <taxon>Cytophagia</taxon>
        <taxon>Cytophagales</taxon>
        <taxon>Spirosomataceae</taxon>
        <taxon>Dyadobacter</taxon>
    </lineage>
</organism>
<gene>
    <name evidence="1" type="ORF">GCM10007423_64060</name>
</gene>
<reference evidence="2" key="1">
    <citation type="journal article" date="2019" name="Int. J. Syst. Evol. Microbiol.">
        <title>The Global Catalogue of Microorganisms (GCM) 10K type strain sequencing project: providing services to taxonomists for standard genome sequencing and annotation.</title>
        <authorList>
            <consortium name="The Broad Institute Genomics Platform"/>
            <consortium name="The Broad Institute Genome Sequencing Center for Infectious Disease"/>
            <person name="Wu L."/>
            <person name="Ma J."/>
        </authorList>
    </citation>
    <scope>NUCLEOTIDE SEQUENCE [LARGE SCALE GENOMIC DNA]</scope>
    <source>
        <strain evidence="2">CGMCC 1.15288</strain>
    </source>
</reference>
<evidence type="ECO:0000313" key="2">
    <source>
        <dbReference type="Proteomes" id="UP000600214"/>
    </source>
</evidence>
<evidence type="ECO:0008006" key="3">
    <source>
        <dbReference type="Google" id="ProtNLM"/>
    </source>
</evidence>
<evidence type="ECO:0000313" key="1">
    <source>
        <dbReference type="EMBL" id="GGH55960.1"/>
    </source>
</evidence>